<dbReference type="PROSITE" id="PS00662">
    <property type="entry name" value="T2SP_E"/>
    <property type="match status" value="1"/>
</dbReference>
<protein>
    <submittedName>
        <fullName evidence="3">Type IV pili twitching motility protein PilT</fullName>
    </submittedName>
</protein>
<dbReference type="PANTHER" id="PTHR30486:SF16">
    <property type="entry name" value="TWITCHING MOTILITY PROTEIN PILT"/>
    <property type="match status" value="1"/>
</dbReference>
<dbReference type="InterPro" id="IPR001482">
    <property type="entry name" value="T2SS/T4SS_dom"/>
</dbReference>
<evidence type="ECO:0000313" key="3">
    <source>
        <dbReference type="EMBL" id="OGD92068.1"/>
    </source>
</evidence>
<dbReference type="InterPro" id="IPR027417">
    <property type="entry name" value="P-loop_NTPase"/>
</dbReference>
<name>A0A1F5GJK7_9BACT</name>
<dbReference type="NCBIfam" id="TIGR01420">
    <property type="entry name" value="pilT_fam"/>
    <property type="match status" value="1"/>
</dbReference>
<dbReference type="AlphaFoldDB" id="A0A1F5GJK7"/>
<dbReference type="InterPro" id="IPR006321">
    <property type="entry name" value="PilT/PilU"/>
</dbReference>
<gene>
    <name evidence="3" type="ORF">A3D07_03075</name>
</gene>
<feature type="domain" description="Bacterial type II secretion system protein E" evidence="2">
    <location>
        <begin position="193"/>
        <end position="207"/>
    </location>
</feature>
<evidence type="ECO:0000256" key="1">
    <source>
        <dbReference type="ARBA" id="ARBA00006611"/>
    </source>
</evidence>
<dbReference type="EMBL" id="MFBF01000006">
    <property type="protein sequence ID" value="OGD92068.1"/>
    <property type="molecule type" value="Genomic_DNA"/>
</dbReference>
<dbReference type="STRING" id="1797716.A3D07_03075"/>
<proteinExistence type="inferred from homology"/>
<dbReference type="Proteomes" id="UP000177124">
    <property type="component" value="Unassembled WGS sequence"/>
</dbReference>
<dbReference type="SUPFAM" id="SSF52540">
    <property type="entry name" value="P-loop containing nucleoside triphosphate hydrolases"/>
    <property type="match status" value="1"/>
</dbReference>
<dbReference type="InterPro" id="IPR050921">
    <property type="entry name" value="T4SS_GSP_E_ATPase"/>
</dbReference>
<comment type="caution">
    <text evidence="3">The sequence shown here is derived from an EMBL/GenBank/DDBJ whole genome shotgun (WGS) entry which is preliminary data.</text>
</comment>
<evidence type="ECO:0000313" key="4">
    <source>
        <dbReference type="Proteomes" id="UP000177124"/>
    </source>
</evidence>
<dbReference type="CDD" id="cd01131">
    <property type="entry name" value="PilT"/>
    <property type="match status" value="1"/>
</dbReference>
<dbReference type="Gene3D" id="3.30.450.90">
    <property type="match status" value="1"/>
</dbReference>
<comment type="similarity">
    <text evidence="1">Belongs to the GSP E family.</text>
</comment>
<dbReference type="PANTHER" id="PTHR30486">
    <property type="entry name" value="TWITCHING MOTILITY PROTEIN PILT"/>
    <property type="match status" value="1"/>
</dbReference>
<accession>A0A1F5GJK7</accession>
<dbReference type="Pfam" id="PF00437">
    <property type="entry name" value="T2SSE"/>
    <property type="match status" value="1"/>
</dbReference>
<organism evidence="3 4">
    <name type="scientific">Candidatus Curtissbacteria bacterium RIFCSPHIGHO2_02_FULL_42_15</name>
    <dbReference type="NCBI Taxonomy" id="1797716"/>
    <lineage>
        <taxon>Bacteria</taxon>
        <taxon>Candidatus Curtissiibacteriota</taxon>
    </lineage>
</organism>
<reference evidence="3 4" key="1">
    <citation type="journal article" date="2016" name="Nat. Commun.">
        <title>Thousands of microbial genomes shed light on interconnected biogeochemical processes in an aquifer system.</title>
        <authorList>
            <person name="Anantharaman K."/>
            <person name="Brown C.T."/>
            <person name="Hug L.A."/>
            <person name="Sharon I."/>
            <person name="Castelle C.J."/>
            <person name="Probst A.J."/>
            <person name="Thomas B.C."/>
            <person name="Singh A."/>
            <person name="Wilkins M.J."/>
            <person name="Karaoz U."/>
            <person name="Brodie E.L."/>
            <person name="Williams K.H."/>
            <person name="Hubbard S.S."/>
            <person name="Banfield J.F."/>
        </authorList>
    </citation>
    <scope>NUCLEOTIDE SEQUENCE [LARGE SCALE GENOMIC DNA]</scope>
</reference>
<dbReference type="Gene3D" id="3.40.50.300">
    <property type="entry name" value="P-loop containing nucleotide triphosphate hydrolases"/>
    <property type="match status" value="1"/>
</dbReference>
<dbReference type="GO" id="GO:0005524">
    <property type="term" value="F:ATP binding"/>
    <property type="evidence" value="ECO:0007669"/>
    <property type="project" value="InterPro"/>
</dbReference>
<dbReference type="GO" id="GO:0016887">
    <property type="term" value="F:ATP hydrolysis activity"/>
    <property type="evidence" value="ECO:0007669"/>
    <property type="project" value="InterPro"/>
</dbReference>
<evidence type="ECO:0000259" key="2">
    <source>
        <dbReference type="PROSITE" id="PS00662"/>
    </source>
</evidence>
<sequence length="356" mass="39115">MSIQEYLEIVVKKEASDLHIVAGSPAVIRIDGVLIPVSSGLLTPQETESLIFELVSEEQKELLLVNKELDFSFALGDVARFRVNAYFQKGYISGALRLIPSYIKTIEELNLPRICHNFAKLKQGFILVTGPTGHGKSTTIASIINEINQTRPVHILTIEDPIEYVYPKGKGLVSQREMHLDSHSWEVSLRSALREDPDVVLVGEMRDYETIASAITIAETGHLVFATLHTNSAAQSIDRVIDVFPENQQAQVKMQLASTIAGIISMRLLPQIGGGRLPAIEVLLSTGAVRTAIREGKSHLIDNIIQTSGEEGMILMDASLAYLVKAGKVAMDVARAYSMRPKEFDRIVSQGAETQV</sequence>